<dbReference type="PANTHER" id="PTHR37984:SF5">
    <property type="entry name" value="PROTEIN NYNRIN-LIKE"/>
    <property type="match status" value="1"/>
</dbReference>
<dbReference type="EMBL" id="CAVLGL010000079">
    <property type="protein sequence ID" value="CAK1585573.1"/>
    <property type="molecule type" value="Genomic_DNA"/>
</dbReference>
<dbReference type="Gene3D" id="3.10.10.10">
    <property type="entry name" value="HIV Type 1 Reverse Transcriptase, subunit A, domain 1"/>
    <property type="match status" value="1"/>
</dbReference>
<keyword evidence="2" id="KW-1185">Reference proteome</keyword>
<accession>A0AAV1KS57</accession>
<evidence type="ECO:0008006" key="3">
    <source>
        <dbReference type="Google" id="ProtNLM"/>
    </source>
</evidence>
<dbReference type="PANTHER" id="PTHR37984">
    <property type="entry name" value="PROTEIN CBG26694"/>
    <property type="match status" value="1"/>
</dbReference>
<dbReference type="InterPro" id="IPR043128">
    <property type="entry name" value="Rev_trsase/Diguanyl_cyclase"/>
</dbReference>
<organism evidence="1 2">
    <name type="scientific">Parnassius mnemosyne</name>
    <name type="common">clouded apollo</name>
    <dbReference type="NCBI Taxonomy" id="213953"/>
    <lineage>
        <taxon>Eukaryota</taxon>
        <taxon>Metazoa</taxon>
        <taxon>Ecdysozoa</taxon>
        <taxon>Arthropoda</taxon>
        <taxon>Hexapoda</taxon>
        <taxon>Insecta</taxon>
        <taxon>Pterygota</taxon>
        <taxon>Neoptera</taxon>
        <taxon>Endopterygota</taxon>
        <taxon>Lepidoptera</taxon>
        <taxon>Glossata</taxon>
        <taxon>Ditrysia</taxon>
        <taxon>Papilionoidea</taxon>
        <taxon>Papilionidae</taxon>
        <taxon>Parnassiinae</taxon>
        <taxon>Parnassini</taxon>
        <taxon>Parnassius</taxon>
        <taxon>Driopa</taxon>
    </lineage>
</organism>
<dbReference type="InterPro" id="IPR050951">
    <property type="entry name" value="Retrovirus_Pol_polyprotein"/>
</dbReference>
<dbReference type="AlphaFoldDB" id="A0AAV1KS57"/>
<dbReference type="GO" id="GO:0071897">
    <property type="term" value="P:DNA biosynthetic process"/>
    <property type="evidence" value="ECO:0007669"/>
    <property type="project" value="UniProtKB-ARBA"/>
</dbReference>
<gene>
    <name evidence="1" type="ORF">PARMNEM_LOCUS6636</name>
</gene>
<evidence type="ECO:0000313" key="1">
    <source>
        <dbReference type="EMBL" id="CAK1585573.1"/>
    </source>
</evidence>
<dbReference type="SUPFAM" id="SSF56672">
    <property type="entry name" value="DNA/RNA polymerases"/>
    <property type="match status" value="1"/>
</dbReference>
<name>A0AAV1KS57_9NEOP</name>
<dbReference type="InterPro" id="IPR043502">
    <property type="entry name" value="DNA/RNA_pol_sf"/>
</dbReference>
<evidence type="ECO:0000313" key="2">
    <source>
        <dbReference type="Proteomes" id="UP001314205"/>
    </source>
</evidence>
<dbReference type="Gene3D" id="3.30.70.270">
    <property type="match status" value="1"/>
</dbReference>
<dbReference type="Proteomes" id="UP001314205">
    <property type="component" value="Unassembled WGS sequence"/>
</dbReference>
<reference evidence="1 2" key="1">
    <citation type="submission" date="2023-11" db="EMBL/GenBank/DDBJ databases">
        <authorList>
            <person name="Hedman E."/>
            <person name="Englund M."/>
            <person name="Stromberg M."/>
            <person name="Nyberg Akerstrom W."/>
            <person name="Nylinder S."/>
            <person name="Jareborg N."/>
            <person name="Kallberg Y."/>
            <person name="Kronander E."/>
        </authorList>
    </citation>
    <scope>NUCLEOTIDE SEQUENCE [LARGE SCALE GENOMIC DNA]</scope>
</reference>
<protein>
    <recommendedName>
        <fullName evidence="3">Reverse transcriptase domain-containing protein</fullName>
    </recommendedName>
</protein>
<proteinExistence type="predicted"/>
<sequence length="159" mass="18575">MSKQRPNLYYTELDLFILLSKIGLRRKLKPSERRVLVKVYYSEYATPVVPVLITNGKIRLCGDYKLTLNNNLIVDEHSLSTSEELFNGLAEGDKFTKIDLRNAYLNWKVRDEDQHLLTFNTHKGHYNSTRLMFDLNGPPAKWQRKIENILKGIPGVYYL</sequence>
<comment type="caution">
    <text evidence="1">The sequence shown here is derived from an EMBL/GenBank/DDBJ whole genome shotgun (WGS) entry which is preliminary data.</text>
</comment>